<protein>
    <recommendedName>
        <fullName evidence="4">Type IX secretion system membrane protein PorP/SprF</fullName>
    </recommendedName>
</protein>
<keyword evidence="3" id="KW-1185">Reference proteome</keyword>
<evidence type="ECO:0000313" key="3">
    <source>
        <dbReference type="Proteomes" id="UP000239590"/>
    </source>
</evidence>
<keyword evidence="1" id="KW-0732">Signal</keyword>
<dbReference type="Pfam" id="PF11751">
    <property type="entry name" value="PorP_SprF"/>
    <property type="match status" value="1"/>
</dbReference>
<gene>
    <name evidence="2" type="ORF">C5O19_00510</name>
</gene>
<dbReference type="AlphaFoldDB" id="A0A2S7IKL3"/>
<organism evidence="2 3">
    <name type="scientific">Siphonobacter curvatus</name>
    <dbReference type="NCBI Taxonomy" id="2094562"/>
    <lineage>
        <taxon>Bacteria</taxon>
        <taxon>Pseudomonadati</taxon>
        <taxon>Bacteroidota</taxon>
        <taxon>Cytophagia</taxon>
        <taxon>Cytophagales</taxon>
        <taxon>Cytophagaceae</taxon>
        <taxon>Siphonobacter</taxon>
    </lineage>
</organism>
<dbReference type="OrthoDB" id="1320396at2"/>
<evidence type="ECO:0000256" key="1">
    <source>
        <dbReference type="SAM" id="SignalP"/>
    </source>
</evidence>
<sequence>MQKTLYLFILLLLVSSGELWAQQDPQFSQYMYNQSFFNPAAVGHEGMTRFQLIHRQQYLGYQSSFSDDGGAPTTQLFTFQLPLPGIKSAVGLNVFNDQAGPQRNQEVQLAYAYRIPLGGERTLAFGAQGGLLIRTIDFDKLRARDPDDPLIGTGKVNDSNPDVAVGVHYSTPTYYVGASMIHLNQARYDFGQEAANNQAQQTFFVNGGYRYYVNEEVEINPSAIFKSDINTFSVEASLLAMWRNFVWVGAGWRQGDGIPVFAGVNWNRFRIGASYDIILGGVSAKSPGSYSILLSYGLPAPKPNKRIPVRTPRFRF</sequence>
<feature type="chain" id="PRO_5015746541" description="Type IX secretion system membrane protein PorP/SprF" evidence="1">
    <location>
        <begin position="22"/>
        <end position="316"/>
    </location>
</feature>
<evidence type="ECO:0000313" key="2">
    <source>
        <dbReference type="EMBL" id="PQA58196.1"/>
    </source>
</evidence>
<dbReference type="Proteomes" id="UP000239590">
    <property type="component" value="Unassembled WGS sequence"/>
</dbReference>
<comment type="caution">
    <text evidence="2">The sequence shown here is derived from an EMBL/GenBank/DDBJ whole genome shotgun (WGS) entry which is preliminary data.</text>
</comment>
<dbReference type="NCBIfam" id="TIGR03519">
    <property type="entry name" value="T9SS_PorP_fam"/>
    <property type="match status" value="1"/>
</dbReference>
<dbReference type="RefSeq" id="WP_104709447.1">
    <property type="nucleotide sequence ID" value="NZ_PTRA01000001.1"/>
</dbReference>
<dbReference type="InterPro" id="IPR019861">
    <property type="entry name" value="PorP/SprF_Bacteroidetes"/>
</dbReference>
<dbReference type="EMBL" id="PTRA01000001">
    <property type="protein sequence ID" value="PQA58196.1"/>
    <property type="molecule type" value="Genomic_DNA"/>
</dbReference>
<name>A0A2S7IKL3_9BACT</name>
<evidence type="ECO:0008006" key="4">
    <source>
        <dbReference type="Google" id="ProtNLM"/>
    </source>
</evidence>
<proteinExistence type="predicted"/>
<feature type="signal peptide" evidence="1">
    <location>
        <begin position="1"/>
        <end position="21"/>
    </location>
</feature>
<reference evidence="3" key="1">
    <citation type="submission" date="2018-02" db="EMBL/GenBank/DDBJ databases">
        <title>Genome sequencing of Solimonas sp. HR-BB.</title>
        <authorList>
            <person name="Lee Y."/>
            <person name="Jeon C.O."/>
        </authorList>
    </citation>
    <scope>NUCLEOTIDE SEQUENCE [LARGE SCALE GENOMIC DNA]</scope>
    <source>
        <strain evidence="3">HR-U</strain>
    </source>
</reference>
<accession>A0A2S7IKL3</accession>